<evidence type="ECO:0008006" key="3">
    <source>
        <dbReference type="Google" id="ProtNLM"/>
    </source>
</evidence>
<dbReference type="EMBL" id="JBHSRI010000025">
    <property type="protein sequence ID" value="MFC6040911.1"/>
    <property type="molecule type" value="Genomic_DNA"/>
</dbReference>
<name>A0ABW1LC49_9BACL</name>
<organism evidence="1 2">
    <name type="scientific">Paenisporosarcina macmurdoensis</name>
    <dbReference type="NCBI Taxonomy" id="212659"/>
    <lineage>
        <taxon>Bacteria</taxon>
        <taxon>Bacillati</taxon>
        <taxon>Bacillota</taxon>
        <taxon>Bacilli</taxon>
        <taxon>Bacillales</taxon>
        <taxon>Caryophanaceae</taxon>
        <taxon>Paenisporosarcina</taxon>
    </lineage>
</organism>
<gene>
    <name evidence="1" type="ORF">ACFPYN_15900</name>
</gene>
<dbReference type="RefSeq" id="WP_377735521.1">
    <property type="nucleotide sequence ID" value="NZ_JBHSRI010000025.1"/>
</dbReference>
<accession>A0ABW1LC49</accession>
<reference evidence="2" key="1">
    <citation type="journal article" date="2019" name="Int. J. Syst. Evol. Microbiol.">
        <title>The Global Catalogue of Microorganisms (GCM) 10K type strain sequencing project: providing services to taxonomists for standard genome sequencing and annotation.</title>
        <authorList>
            <consortium name="The Broad Institute Genomics Platform"/>
            <consortium name="The Broad Institute Genome Sequencing Center for Infectious Disease"/>
            <person name="Wu L."/>
            <person name="Ma J."/>
        </authorList>
    </citation>
    <scope>NUCLEOTIDE SEQUENCE [LARGE SCALE GENOMIC DNA]</scope>
    <source>
        <strain evidence="2">CCUG 54527</strain>
    </source>
</reference>
<keyword evidence="2" id="KW-1185">Reference proteome</keyword>
<evidence type="ECO:0000313" key="1">
    <source>
        <dbReference type="EMBL" id="MFC6040911.1"/>
    </source>
</evidence>
<evidence type="ECO:0000313" key="2">
    <source>
        <dbReference type="Proteomes" id="UP001596170"/>
    </source>
</evidence>
<proteinExistence type="predicted"/>
<protein>
    <recommendedName>
        <fullName evidence="3">DUF2564 family protein</fullName>
    </recommendedName>
</protein>
<sequence>MEDHTKMSWKEDSVITRLHNSVDNVSQAVGKAFTNPSEEFIQQAQHMIEQADRAVENALKNQGQTDPILSLQQELNQKKDELNTLH</sequence>
<dbReference type="Proteomes" id="UP001596170">
    <property type="component" value="Unassembled WGS sequence"/>
</dbReference>
<comment type="caution">
    <text evidence="1">The sequence shown here is derived from an EMBL/GenBank/DDBJ whole genome shotgun (WGS) entry which is preliminary data.</text>
</comment>